<dbReference type="Proteomes" id="UP000215509">
    <property type="component" value="Unassembled WGS sequence"/>
</dbReference>
<reference evidence="1 2" key="1">
    <citation type="submission" date="2017-07" db="EMBL/GenBank/DDBJ databases">
        <title>Genome sequencing and assembly of Paenibacillus rigui.</title>
        <authorList>
            <person name="Mayilraj S."/>
        </authorList>
    </citation>
    <scope>NUCLEOTIDE SEQUENCE [LARGE SCALE GENOMIC DNA]</scope>
    <source>
        <strain evidence="1 2">JCM 16352</strain>
    </source>
</reference>
<evidence type="ECO:0000313" key="1">
    <source>
        <dbReference type="EMBL" id="OXM87951.1"/>
    </source>
</evidence>
<accession>A0A229UXG0</accession>
<dbReference type="OrthoDB" id="9957341at2"/>
<dbReference type="AlphaFoldDB" id="A0A229UXG0"/>
<proteinExistence type="predicted"/>
<dbReference type="EMBL" id="NMQW01000002">
    <property type="protein sequence ID" value="OXM87951.1"/>
    <property type="molecule type" value="Genomic_DNA"/>
</dbReference>
<sequence>MAIQAGTCVGVLYYKVVNGKWSVGVHNGITRNVVTANSILILGHVSNAKQFNQAKPTALLFYPSLASYQAAVKNPPKPSVGVPFGVRIATKVTAPESNHACAAFLQSITVMNKNGTGTVTNTIAHNGKFIQYTSPKGAVFKTMATAIQSIKDDPGGTLLYFHYNLVSRGGGVYDLVQEKAIKSGITALRFLK</sequence>
<comment type="caution">
    <text evidence="1">The sequence shown here is derived from an EMBL/GenBank/DDBJ whole genome shotgun (WGS) entry which is preliminary data.</text>
</comment>
<gene>
    <name evidence="1" type="ORF">CF651_02285</name>
</gene>
<evidence type="ECO:0000313" key="2">
    <source>
        <dbReference type="Proteomes" id="UP000215509"/>
    </source>
</evidence>
<keyword evidence="2" id="KW-1185">Reference proteome</keyword>
<organism evidence="1 2">
    <name type="scientific">Paenibacillus rigui</name>
    <dbReference type="NCBI Taxonomy" id="554312"/>
    <lineage>
        <taxon>Bacteria</taxon>
        <taxon>Bacillati</taxon>
        <taxon>Bacillota</taxon>
        <taxon>Bacilli</taxon>
        <taxon>Bacillales</taxon>
        <taxon>Paenibacillaceae</taxon>
        <taxon>Paenibacillus</taxon>
    </lineage>
</organism>
<name>A0A229UXG0_9BACL</name>
<dbReference type="RefSeq" id="WP_094013201.1">
    <property type="nucleotide sequence ID" value="NZ_NMQW01000002.1"/>
</dbReference>
<protein>
    <submittedName>
        <fullName evidence="1">Uncharacterized protein</fullName>
    </submittedName>
</protein>